<name>A0ABS7VMD3_9HYPH</name>
<keyword evidence="1" id="KW-0812">Transmembrane</keyword>
<feature type="transmembrane region" description="Helical" evidence="1">
    <location>
        <begin position="35"/>
        <end position="56"/>
    </location>
</feature>
<comment type="caution">
    <text evidence="2">The sequence shown here is derived from an EMBL/GenBank/DDBJ whole genome shotgun (WGS) entry which is preliminary data.</text>
</comment>
<dbReference type="EMBL" id="JAIRBM010000005">
    <property type="protein sequence ID" value="MBZ6076321.1"/>
    <property type="molecule type" value="Genomic_DNA"/>
</dbReference>
<feature type="transmembrane region" description="Helical" evidence="1">
    <location>
        <begin position="12"/>
        <end position="29"/>
    </location>
</feature>
<keyword evidence="1" id="KW-0472">Membrane</keyword>
<proteinExistence type="predicted"/>
<evidence type="ECO:0000313" key="3">
    <source>
        <dbReference type="Proteomes" id="UP000704176"/>
    </source>
</evidence>
<evidence type="ECO:0000256" key="1">
    <source>
        <dbReference type="SAM" id="Phobius"/>
    </source>
</evidence>
<protein>
    <submittedName>
        <fullName evidence="2">Uncharacterized protein</fullName>
    </submittedName>
</protein>
<reference evidence="2 3" key="1">
    <citation type="submission" date="2021-09" db="EMBL/GenBank/DDBJ databases">
        <title>The complete genome sequence of a new microorganism.</title>
        <authorList>
            <person name="Zi Z."/>
        </authorList>
    </citation>
    <scope>NUCLEOTIDE SEQUENCE [LARGE SCALE GENOMIC DNA]</scope>
    <source>
        <strain evidence="2 3">WGZ8</strain>
    </source>
</reference>
<accession>A0ABS7VMD3</accession>
<sequence length="73" mass="8266">MNMAIRQIHRWVSLAFTLAVVAIFTGPALGTMPEWFYYLPAFPLVLLLPSGLYLFVQPYVGKRRRGRSAPARA</sequence>
<keyword evidence="3" id="KW-1185">Reference proteome</keyword>
<organism evidence="2 3">
    <name type="scientific">Microvirga puerhi</name>
    <dbReference type="NCBI Taxonomy" id="2876078"/>
    <lineage>
        <taxon>Bacteria</taxon>
        <taxon>Pseudomonadati</taxon>
        <taxon>Pseudomonadota</taxon>
        <taxon>Alphaproteobacteria</taxon>
        <taxon>Hyphomicrobiales</taxon>
        <taxon>Methylobacteriaceae</taxon>
        <taxon>Microvirga</taxon>
    </lineage>
</organism>
<evidence type="ECO:0000313" key="2">
    <source>
        <dbReference type="EMBL" id="MBZ6076321.1"/>
    </source>
</evidence>
<gene>
    <name evidence="2" type="ORF">K9B37_08465</name>
</gene>
<dbReference type="Proteomes" id="UP000704176">
    <property type="component" value="Unassembled WGS sequence"/>
</dbReference>
<dbReference type="RefSeq" id="WP_224312647.1">
    <property type="nucleotide sequence ID" value="NZ_JAIRBM010000005.1"/>
</dbReference>
<keyword evidence="1" id="KW-1133">Transmembrane helix</keyword>